<dbReference type="Proteomes" id="UP000018208">
    <property type="component" value="Unassembled WGS sequence"/>
</dbReference>
<name>A0A9P8RYL9_9EUKA</name>
<dbReference type="KEGG" id="ssao:94297908"/>
<dbReference type="EMBL" id="AUWU02000004">
    <property type="protein sequence ID" value="KAH0573950.1"/>
    <property type="molecule type" value="Genomic_DNA"/>
</dbReference>
<protein>
    <submittedName>
        <fullName evidence="1">Uncharacterized protein</fullName>
    </submittedName>
</protein>
<proteinExistence type="predicted"/>
<evidence type="ECO:0000313" key="2">
    <source>
        <dbReference type="Proteomes" id="UP000018208"/>
    </source>
</evidence>
<gene>
    <name evidence="1" type="ORF">SS50377_23885</name>
</gene>
<sequence length="52" mass="6193">MNCKQISYDEYLKMYEEDNKPSVLTPIGGQSYHCSQFNEFIEDLDSFQVDYE</sequence>
<evidence type="ECO:0000313" key="1">
    <source>
        <dbReference type="EMBL" id="KAH0573950.1"/>
    </source>
</evidence>
<dbReference type="GeneID" id="94297908"/>
<keyword evidence="2" id="KW-1185">Reference proteome</keyword>
<dbReference type="RefSeq" id="XP_067764723.1">
    <property type="nucleotide sequence ID" value="XM_067907749.1"/>
</dbReference>
<dbReference type="AlphaFoldDB" id="A0A9P8RYL9"/>
<organism evidence="1 2">
    <name type="scientific">Spironucleus salmonicida</name>
    <dbReference type="NCBI Taxonomy" id="348837"/>
    <lineage>
        <taxon>Eukaryota</taxon>
        <taxon>Metamonada</taxon>
        <taxon>Diplomonadida</taxon>
        <taxon>Hexamitidae</taxon>
        <taxon>Hexamitinae</taxon>
        <taxon>Spironucleus</taxon>
    </lineage>
</organism>
<comment type="caution">
    <text evidence="1">The sequence shown here is derived from an EMBL/GenBank/DDBJ whole genome shotgun (WGS) entry which is preliminary data.</text>
</comment>
<accession>A0A9P8RYL9</accession>
<reference evidence="1 2" key="1">
    <citation type="journal article" date="2014" name="PLoS Genet.">
        <title>The Genome of Spironucleus salmonicida Highlights a Fish Pathogen Adapted to Fluctuating Environments.</title>
        <authorList>
            <person name="Xu F."/>
            <person name="Jerlstrom-Hultqvist J."/>
            <person name="Einarsson E."/>
            <person name="Astvaldsson A."/>
            <person name="Svard S.G."/>
            <person name="Andersson J.O."/>
        </authorList>
    </citation>
    <scope>NUCLEOTIDE SEQUENCE [LARGE SCALE GENOMIC DNA]</scope>
    <source>
        <strain evidence="1 2">ATCC 50377</strain>
    </source>
</reference>